<protein>
    <submittedName>
        <fullName evidence="1">15645_t:CDS:1</fullName>
    </submittedName>
</protein>
<name>A0ACA9SGF4_9GLOM</name>
<organism evidence="1 2">
    <name type="scientific">Racocetra persica</name>
    <dbReference type="NCBI Taxonomy" id="160502"/>
    <lineage>
        <taxon>Eukaryota</taxon>
        <taxon>Fungi</taxon>
        <taxon>Fungi incertae sedis</taxon>
        <taxon>Mucoromycota</taxon>
        <taxon>Glomeromycotina</taxon>
        <taxon>Glomeromycetes</taxon>
        <taxon>Diversisporales</taxon>
        <taxon>Gigasporaceae</taxon>
        <taxon>Racocetra</taxon>
    </lineage>
</organism>
<sequence>MSVTVTLPEENNNEEEYDQHCLLFPTYATKHGLDESDNPDITDNWNIRVRGWAYSAPKTSRT</sequence>
<feature type="non-terminal residue" evidence="1">
    <location>
        <position position="62"/>
    </location>
</feature>
<dbReference type="Proteomes" id="UP000789920">
    <property type="component" value="Unassembled WGS sequence"/>
</dbReference>
<comment type="caution">
    <text evidence="1">The sequence shown here is derived from an EMBL/GenBank/DDBJ whole genome shotgun (WGS) entry which is preliminary data.</text>
</comment>
<reference evidence="1" key="1">
    <citation type="submission" date="2021-06" db="EMBL/GenBank/DDBJ databases">
        <authorList>
            <person name="Kallberg Y."/>
            <person name="Tangrot J."/>
            <person name="Rosling A."/>
        </authorList>
    </citation>
    <scope>NUCLEOTIDE SEQUENCE</scope>
    <source>
        <strain evidence="1">MA461A</strain>
    </source>
</reference>
<accession>A0ACA9SGF4</accession>
<gene>
    <name evidence="1" type="ORF">RPERSI_LOCUS29717</name>
</gene>
<keyword evidence="2" id="KW-1185">Reference proteome</keyword>
<evidence type="ECO:0000313" key="1">
    <source>
        <dbReference type="EMBL" id="CAG8835876.1"/>
    </source>
</evidence>
<dbReference type="EMBL" id="CAJVQC010113040">
    <property type="protein sequence ID" value="CAG8835876.1"/>
    <property type="molecule type" value="Genomic_DNA"/>
</dbReference>
<proteinExistence type="predicted"/>
<evidence type="ECO:0000313" key="2">
    <source>
        <dbReference type="Proteomes" id="UP000789920"/>
    </source>
</evidence>